<evidence type="ECO:0000313" key="2">
    <source>
        <dbReference type="Proteomes" id="UP000604046"/>
    </source>
</evidence>
<organism evidence="1 2">
    <name type="scientific">Symbiodinium natans</name>
    <dbReference type="NCBI Taxonomy" id="878477"/>
    <lineage>
        <taxon>Eukaryota</taxon>
        <taxon>Sar</taxon>
        <taxon>Alveolata</taxon>
        <taxon>Dinophyceae</taxon>
        <taxon>Suessiales</taxon>
        <taxon>Symbiodiniaceae</taxon>
        <taxon>Symbiodinium</taxon>
    </lineage>
</organism>
<keyword evidence="2" id="KW-1185">Reference proteome</keyword>
<sequence>MSRCDVPELKVPSRLPRWFPEAIEERLHSGPFCPWRPELQTFGTVSQRVLVCDAERRQTHYFYRPTNIGSPPQVGPWRRFVLPWRLAQAQPALQQAAKL</sequence>
<dbReference type="EMBL" id="CAJNDS010000081">
    <property type="protein sequence ID" value="CAE6947942.1"/>
    <property type="molecule type" value="Genomic_DNA"/>
</dbReference>
<proteinExistence type="predicted"/>
<dbReference type="Proteomes" id="UP000604046">
    <property type="component" value="Unassembled WGS sequence"/>
</dbReference>
<reference evidence="1" key="1">
    <citation type="submission" date="2021-02" db="EMBL/GenBank/DDBJ databases">
        <authorList>
            <person name="Dougan E. K."/>
            <person name="Rhodes N."/>
            <person name="Thang M."/>
            <person name="Chan C."/>
        </authorList>
    </citation>
    <scope>NUCLEOTIDE SEQUENCE</scope>
</reference>
<accession>A0A812HDV3</accession>
<name>A0A812HDV3_9DINO</name>
<gene>
    <name evidence="1" type="ORF">SNAT2548_LOCUS1466</name>
</gene>
<protein>
    <submittedName>
        <fullName evidence="1">Uncharacterized protein</fullName>
    </submittedName>
</protein>
<evidence type="ECO:0000313" key="1">
    <source>
        <dbReference type="EMBL" id="CAE6947942.1"/>
    </source>
</evidence>
<comment type="caution">
    <text evidence="1">The sequence shown here is derived from an EMBL/GenBank/DDBJ whole genome shotgun (WGS) entry which is preliminary data.</text>
</comment>
<dbReference type="AlphaFoldDB" id="A0A812HDV3"/>